<dbReference type="STRING" id="1291764.GCA_001311235_02997"/>
<evidence type="ECO:0000313" key="3">
    <source>
        <dbReference type="Proteomes" id="UP000218181"/>
    </source>
</evidence>
<evidence type="ECO:0000313" key="2">
    <source>
        <dbReference type="EMBL" id="PCR99098.1"/>
    </source>
</evidence>
<name>A0A2A5RIW7_9LACT</name>
<reference evidence="2 3" key="1">
    <citation type="submission" date="2014-12" db="EMBL/GenBank/DDBJ databases">
        <title>Draft genome sequences of 10 type strains of Lactococcus.</title>
        <authorList>
            <person name="Sun Z."/>
            <person name="Zhong Z."/>
            <person name="Liu W."/>
            <person name="Zhang W."/>
            <person name="Zhang H."/>
        </authorList>
    </citation>
    <scope>NUCLEOTIDE SEQUENCE [LARGE SCALE GENOMIC DNA]</scope>
    <source>
        <strain evidence="2 3">JCM 16395</strain>
    </source>
</reference>
<proteinExistence type="predicted"/>
<evidence type="ECO:0000256" key="1">
    <source>
        <dbReference type="SAM" id="SignalP"/>
    </source>
</evidence>
<organism evidence="2 3">
    <name type="scientific">Lactococcus fujiensis JCM 16395</name>
    <dbReference type="NCBI Taxonomy" id="1291764"/>
    <lineage>
        <taxon>Bacteria</taxon>
        <taxon>Bacillati</taxon>
        <taxon>Bacillota</taxon>
        <taxon>Bacilli</taxon>
        <taxon>Lactobacillales</taxon>
        <taxon>Streptococcaceae</taxon>
        <taxon>Lactococcus</taxon>
    </lineage>
</organism>
<sequence>MKNKLIITINLCLLITASLFFPQIHSSASDLSISDNYTVKSILANYKDINEFEKVFDPADATDSQYLLKMPNGEGGWLLQKKNDYSVAGYIYHGKKVTKLTPAKDPNAATIKQIKEALLSRNSQ</sequence>
<accession>A0A2A5RIW7</accession>
<evidence type="ECO:0008006" key="4">
    <source>
        <dbReference type="Google" id="ProtNLM"/>
    </source>
</evidence>
<feature type="signal peptide" evidence="1">
    <location>
        <begin position="1"/>
        <end position="28"/>
    </location>
</feature>
<keyword evidence="3" id="KW-1185">Reference proteome</keyword>
<keyword evidence="1" id="KW-0732">Signal</keyword>
<dbReference type="EMBL" id="JXJU01000012">
    <property type="protein sequence ID" value="PCR99098.1"/>
    <property type="molecule type" value="Genomic_DNA"/>
</dbReference>
<dbReference type="AlphaFoldDB" id="A0A2A5RIW7"/>
<comment type="caution">
    <text evidence="2">The sequence shown here is derived from an EMBL/GenBank/DDBJ whole genome shotgun (WGS) entry which is preliminary data.</text>
</comment>
<protein>
    <recommendedName>
        <fullName evidence="4">Secreted protein</fullName>
    </recommendedName>
</protein>
<dbReference type="Proteomes" id="UP000218181">
    <property type="component" value="Unassembled WGS sequence"/>
</dbReference>
<dbReference type="RefSeq" id="WP_054639941.1">
    <property type="nucleotide sequence ID" value="NZ_BBAL01000017.1"/>
</dbReference>
<gene>
    <name evidence="2" type="ORF">RT41_GL000481</name>
</gene>
<feature type="chain" id="PRO_5012675694" description="Secreted protein" evidence="1">
    <location>
        <begin position="29"/>
        <end position="124"/>
    </location>
</feature>